<keyword evidence="9" id="KW-1185">Reference proteome</keyword>
<dbReference type="GO" id="GO:0005886">
    <property type="term" value="C:plasma membrane"/>
    <property type="evidence" value="ECO:0007669"/>
    <property type="project" value="UniProtKB-SubCell"/>
</dbReference>
<evidence type="ECO:0000313" key="9">
    <source>
        <dbReference type="Proteomes" id="UP000004080"/>
    </source>
</evidence>
<dbReference type="InterPro" id="IPR037185">
    <property type="entry name" value="EmrE-like"/>
</dbReference>
<evidence type="ECO:0000256" key="6">
    <source>
        <dbReference type="RuleBase" id="RU003942"/>
    </source>
</evidence>
<feature type="transmembrane region" description="Helical" evidence="7">
    <location>
        <begin position="28"/>
        <end position="45"/>
    </location>
</feature>
<dbReference type="PANTHER" id="PTHR30561">
    <property type="entry name" value="SMR FAMILY PROTON-DEPENDENT DRUG EFFLUX TRANSPORTER SUGE"/>
    <property type="match status" value="1"/>
</dbReference>
<dbReference type="InterPro" id="IPR045324">
    <property type="entry name" value="Small_multidrug_res"/>
</dbReference>
<evidence type="ECO:0000313" key="8">
    <source>
        <dbReference type="EMBL" id="EIT84107.1"/>
    </source>
</evidence>
<comment type="caution">
    <text evidence="8">The sequence shown here is derived from an EMBL/GenBank/DDBJ whole genome shotgun (WGS) entry which is preliminary data.</text>
</comment>
<dbReference type="InterPro" id="IPR000390">
    <property type="entry name" value="Small_drug/metabolite_transptr"/>
</dbReference>
<evidence type="ECO:0000256" key="2">
    <source>
        <dbReference type="ARBA" id="ARBA00022475"/>
    </source>
</evidence>
<gene>
    <name evidence="8" type="ORF">A374_17034</name>
</gene>
<keyword evidence="5 7" id="KW-0472">Membrane</keyword>
<dbReference type="SUPFAM" id="SSF103481">
    <property type="entry name" value="Multidrug resistance efflux transporter EmrE"/>
    <property type="match status" value="1"/>
</dbReference>
<evidence type="ECO:0000256" key="4">
    <source>
        <dbReference type="ARBA" id="ARBA00022989"/>
    </source>
</evidence>
<protein>
    <submittedName>
        <fullName evidence="8">Small multidrug resistance protein</fullName>
    </submittedName>
</protein>
<feature type="transmembrane region" description="Helical" evidence="7">
    <location>
        <begin position="57"/>
        <end position="77"/>
    </location>
</feature>
<keyword evidence="4 7" id="KW-1133">Transmembrane helix</keyword>
<dbReference type="eggNOG" id="COG2076">
    <property type="taxonomic scope" value="Bacteria"/>
</dbReference>
<dbReference type="EMBL" id="AKKV01000040">
    <property type="protein sequence ID" value="EIT84107.1"/>
    <property type="molecule type" value="Genomic_DNA"/>
</dbReference>
<dbReference type="GO" id="GO:0022857">
    <property type="term" value="F:transmembrane transporter activity"/>
    <property type="evidence" value="ECO:0007669"/>
    <property type="project" value="InterPro"/>
</dbReference>
<dbReference type="STRING" id="1196324.A374_17034"/>
<dbReference type="PANTHER" id="PTHR30561:SF7">
    <property type="entry name" value="GUANIDINIUM EFFLUX SYSTEM SUBUNIT GDNC-RELATED"/>
    <property type="match status" value="1"/>
</dbReference>
<dbReference type="Proteomes" id="UP000004080">
    <property type="component" value="Unassembled WGS sequence"/>
</dbReference>
<evidence type="ECO:0000256" key="5">
    <source>
        <dbReference type="ARBA" id="ARBA00023136"/>
    </source>
</evidence>
<feature type="transmembrane region" description="Helical" evidence="7">
    <location>
        <begin position="5"/>
        <end position="22"/>
    </location>
</feature>
<dbReference type="AlphaFoldDB" id="I8AET6"/>
<keyword evidence="2" id="KW-1003">Cell membrane</keyword>
<sequence length="111" mass="12155">MTKYWIYTLIAGLLEIVWVSGFKYAHDFWTWAGTALTLLLSFFLIMECLKKLPVGTLYAVFTGIGTAGTVVTEMVFFHEPVRIGKLILIAILLAGVLGLKALSGEKQGGEA</sequence>
<dbReference type="PATRIC" id="fig|1196324.3.peg.3479"/>
<reference evidence="8 9" key="1">
    <citation type="journal article" date="2012" name="J. Bacteriol.">
        <title>Genome of Bacillus macauensis ZFHKF-1, a Long-Chain-Forming Bacterium.</title>
        <authorList>
            <person name="Cai L."/>
            <person name="Zhang T."/>
        </authorList>
    </citation>
    <scope>NUCLEOTIDE SEQUENCE [LARGE SCALE GENOMIC DNA]</scope>
    <source>
        <strain evidence="8 9">ZFHKF-1</strain>
    </source>
</reference>
<evidence type="ECO:0000256" key="3">
    <source>
        <dbReference type="ARBA" id="ARBA00022692"/>
    </source>
</evidence>
<feature type="transmembrane region" description="Helical" evidence="7">
    <location>
        <begin position="83"/>
        <end position="102"/>
    </location>
</feature>
<comment type="similarity">
    <text evidence="6">Belongs to the drug/metabolite transporter (DMT) superfamily. Small multidrug resistance (SMR) (TC 2.A.7.1) family.</text>
</comment>
<dbReference type="Pfam" id="PF00893">
    <property type="entry name" value="Multi_Drug_Res"/>
    <property type="match status" value="1"/>
</dbReference>
<comment type="subcellular location">
    <subcellularLocation>
        <location evidence="1 6">Cell membrane</location>
        <topology evidence="1 6">Multi-pass membrane protein</topology>
    </subcellularLocation>
</comment>
<organism evidence="8 9">
    <name type="scientific">Fictibacillus macauensis ZFHKF-1</name>
    <dbReference type="NCBI Taxonomy" id="1196324"/>
    <lineage>
        <taxon>Bacteria</taxon>
        <taxon>Bacillati</taxon>
        <taxon>Bacillota</taxon>
        <taxon>Bacilli</taxon>
        <taxon>Bacillales</taxon>
        <taxon>Fictibacillaceae</taxon>
        <taxon>Fictibacillus</taxon>
    </lineage>
</organism>
<evidence type="ECO:0000256" key="7">
    <source>
        <dbReference type="SAM" id="Phobius"/>
    </source>
</evidence>
<dbReference type="Gene3D" id="1.10.3730.20">
    <property type="match status" value="1"/>
</dbReference>
<dbReference type="RefSeq" id="WP_007203478.1">
    <property type="nucleotide sequence ID" value="NZ_AKKV01000040.1"/>
</dbReference>
<proteinExistence type="inferred from homology"/>
<keyword evidence="3 6" id="KW-0812">Transmembrane</keyword>
<evidence type="ECO:0000256" key="1">
    <source>
        <dbReference type="ARBA" id="ARBA00004651"/>
    </source>
</evidence>
<accession>I8AET6</accession>
<dbReference type="OrthoDB" id="2168659at2"/>
<name>I8AET6_9BACL</name>